<reference evidence="1" key="2">
    <citation type="submission" date="2020-07" db="EMBL/GenBank/DDBJ databases">
        <authorList>
            <person name="Vera ALvarez R."/>
            <person name="Arias-Moreno D.M."/>
            <person name="Jimenez-Jacinto V."/>
            <person name="Jimenez-Bremont J.F."/>
            <person name="Swaminathan K."/>
            <person name="Moose S.P."/>
            <person name="Guerrero-Gonzalez M.L."/>
            <person name="Marino-Ramirez L."/>
            <person name="Landsman D."/>
            <person name="Rodriguez-Kessler M."/>
            <person name="Delgado-Sanchez P."/>
        </authorList>
    </citation>
    <scope>NUCLEOTIDE SEQUENCE</scope>
    <source>
        <tissue evidence="1">Cladode</tissue>
    </source>
</reference>
<reference evidence="1" key="1">
    <citation type="journal article" date="2013" name="J. Plant Res.">
        <title>Effect of fungi and light on seed germination of three Opuntia species from semiarid lands of central Mexico.</title>
        <authorList>
            <person name="Delgado-Sanchez P."/>
            <person name="Jimenez-Bremont J.F."/>
            <person name="Guerrero-Gonzalez Mde L."/>
            <person name="Flores J."/>
        </authorList>
    </citation>
    <scope>NUCLEOTIDE SEQUENCE</scope>
    <source>
        <tissue evidence="1">Cladode</tissue>
    </source>
</reference>
<evidence type="ECO:0000313" key="1">
    <source>
        <dbReference type="EMBL" id="MBA4668923.1"/>
    </source>
</evidence>
<protein>
    <submittedName>
        <fullName evidence="1">Uncharacterized protein</fullName>
    </submittedName>
</protein>
<name>A0A7C9ELG1_OPUST</name>
<sequence length="135" mass="14595">MFSCSLMNRANNDSILSPSTRSILLLSGSTIKYTSRSASPSKLAHLSPTSTVPNPEGTTFSFCTKSAPTPLFRTPWPLLVFLTSTARPSHNSRRTSSLSPPTPLAPSTTNLSFSFITLFLSEIKSTKLLYDCASC</sequence>
<dbReference type="AlphaFoldDB" id="A0A7C9ELG1"/>
<dbReference type="EMBL" id="GISG01241815">
    <property type="protein sequence ID" value="MBA4668923.1"/>
    <property type="molecule type" value="Transcribed_RNA"/>
</dbReference>
<organism evidence="1">
    <name type="scientific">Opuntia streptacantha</name>
    <name type="common">Prickly pear cactus</name>
    <name type="synonym">Opuntia cardona</name>
    <dbReference type="NCBI Taxonomy" id="393608"/>
    <lineage>
        <taxon>Eukaryota</taxon>
        <taxon>Viridiplantae</taxon>
        <taxon>Streptophyta</taxon>
        <taxon>Embryophyta</taxon>
        <taxon>Tracheophyta</taxon>
        <taxon>Spermatophyta</taxon>
        <taxon>Magnoliopsida</taxon>
        <taxon>eudicotyledons</taxon>
        <taxon>Gunneridae</taxon>
        <taxon>Pentapetalae</taxon>
        <taxon>Caryophyllales</taxon>
        <taxon>Cactineae</taxon>
        <taxon>Cactaceae</taxon>
        <taxon>Opuntioideae</taxon>
        <taxon>Opuntia</taxon>
    </lineage>
</organism>
<accession>A0A7C9ELG1</accession>
<proteinExistence type="predicted"/>